<dbReference type="PROSITE" id="PS51225">
    <property type="entry name" value="MARVEL"/>
    <property type="match status" value="2"/>
</dbReference>
<gene>
    <name evidence="10" type="ORF">PECUL_23A021478</name>
</gene>
<keyword evidence="4 8" id="KW-1133">Transmembrane helix</keyword>
<feature type="domain" description="MARVEL" evidence="9">
    <location>
        <begin position="15"/>
        <end position="148"/>
    </location>
</feature>
<feature type="transmembrane region" description="Helical" evidence="8">
    <location>
        <begin position="51"/>
        <end position="73"/>
    </location>
</feature>
<dbReference type="AlphaFoldDB" id="A0AAD1TAW2"/>
<feature type="transmembrane region" description="Helical" evidence="8">
    <location>
        <begin position="274"/>
        <end position="299"/>
    </location>
</feature>
<feature type="transmembrane region" description="Helical" evidence="8">
    <location>
        <begin position="150"/>
        <end position="175"/>
    </location>
</feature>
<dbReference type="GO" id="GO:0016020">
    <property type="term" value="C:membrane"/>
    <property type="evidence" value="ECO:0007669"/>
    <property type="project" value="UniProtKB-SubCell"/>
</dbReference>
<feature type="transmembrane region" description="Helical" evidence="8">
    <location>
        <begin position="187"/>
        <end position="208"/>
    </location>
</feature>
<feature type="transmembrane region" description="Helical" evidence="8">
    <location>
        <begin position="85"/>
        <end position="106"/>
    </location>
</feature>
<dbReference type="PANTHER" id="PTHR17068">
    <property type="entry name" value="MYELOID-ASSOCIATED DIFFERENTIATION MARKER MYADM FAMILY MEMBER"/>
    <property type="match status" value="1"/>
</dbReference>
<evidence type="ECO:0000313" key="10">
    <source>
        <dbReference type="EMBL" id="CAH2319214.1"/>
    </source>
</evidence>
<feature type="transmembrane region" description="Helical" evidence="8">
    <location>
        <begin position="118"/>
        <end position="138"/>
    </location>
</feature>
<keyword evidence="3" id="KW-0677">Repeat</keyword>
<name>A0AAD1TAW2_PELCU</name>
<dbReference type="EMBL" id="OW240921">
    <property type="protein sequence ID" value="CAH2319214.1"/>
    <property type="molecule type" value="Genomic_DNA"/>
</dbReference>
<evidence type="ECO:0000256" key="7">
    <source>
        <dbReference type="PROSITE-ProRule" id="PRU00581"/>
    </source>
</evidence>
<evidence type="ECO:0000256" key="1">
    <source>
        <dbReference type="ARBA" id="ARBA00004141"/>
    </source>
</evidence>
<feature type="transmembrane region" description="Helical" evidence="8">
    <location>
        <begin position="20"/>
        <end position="39"/>
    </location>
</feature>
<accession>A0AAD1TAW2</accession>
<evidence type="ECO:0000256" key="3">
    <source>
        <dbReference type="ARBA" id="ARBA00022737"/>
    </source>
</evidence>
<evidence type="ECO:0000256" key="8">
    <source>
        <dbReference type="SAM" id="Phobius"/>
    </source>
</evidence>
<dbReference type="PANTHER" id="PTHR17068:SF3">
    <property type="entry name" value="MYELOID-ASSOCIATED DIFFERENTIATION MARKER"/>
    <property type="match status" value="1"/>
</dbReference>
<keyword evidence="2 7" id="KW-0812">Transmembrane</keyword>
<organism evidence="10 11">
    <name type="scientific">Pelobates cultripes</name>
    <name type="common">Western spadefoot toad</name>
    <dbReference type="NCBI Taxonomy" id="61616"/>
    <lineage>
        <taxon>Eukaryota</taxon>
        <taxon>Metazoa</taxon>
        <taxon>Chordata</taxon>
        <taxon>Craniata</taxon>
        <taxon>Vertebrata</taxon>
        <taxon>Euteleostomi</taxon>
        <taxon>Amphibia</taxon>
        <taxon>Batrachia</taxon>
        <taxon>Anura</taxon>
        <taxon>Pelobatoidea</taxon>
        <taxon>Pelobatidae</taxon>
        <taxon>Pelobates</taxon>
    </lineage>
</organism>
<keyword evidence="5 7" id="KW-0472">Membrane</keyword>
<evidence type="ECO:0000256" key="2">
    <source>
        <dbReference type="ARBA" id="ARBA00022692"/>
    </source>
</evidence>
<reference evidence="10" key="1">
    <citation type="submission" date="2022-03" db="EMBL/GenBank/DDBJ databases">
        <authorList>
            <person name="Alioto T."/>
            <person name="Alioto T."/>
            <person name="Gomez Garrido J."/>
        </authorList>
    </citation>
    <scope>NUCLEOTIDE SEQUENCE</scope>
</reference>
<dbReference type="InterPro" id="IPR008253">
    <property type="entry name" value="Marvel"/>
</dbReference>
<dbReference type="InterPro" id="IPR047123">
    <property type="entry name" value="MYADM-like"/>
</dbReference>
<protein>
    <submittedName>
        <fullName evidence="10">Myeloid-associated differentiation marker</fullName>
    </submittedName>
</protein>
<feature type="domain" description="MARVEL" evidence="9">
    <location>
        <begin position="153"/>
        <end position="299"/>
    </location>
</feature>
<sequence>MPVQHRTIIVTNTNTLRSPVGIVRILAAICACVTFSLIAHKSAWNGSIGDLCMFAWCFCFAVTTIILIVEFAGVQSRMPVSWRNFPITFAMFAVLMCLAATIIYSVNFLVSKGYHDELRTYQIVAIVFSCLTTLAYIIEVSLTRARPGEVTGYMATVPGLLKVIESFVACIIFVFIADPPQYTQYDALKWCLAVYCICFILSVLIIILCIGECTGWLPCAFNKFLSGYALLSLLLYATAMVIWPLYHFDRKFGNSHKTGDCGHNYKICNYDRRVAITVLTAFNLLTYIADLIFSARLIFITTSTI</sequence>
<dbReference type="Pfam" id="PF01284">
    <property type="entry name" value="MARVEL"/>
    <property type="match status" value="2"/>
</dbReference>
<evidence type="ECO:0000256" key="6">
    <source>
        <dbReference type="ARBA" id="ARBA00034721"/>
    </source>
</evidence>
<comment type="subcellular location">
    <subcellularLocation>
        <location evidence="1">Membrane</location>
        <topology evidence="1">Multi-pass membrane protein</topology>
    </subcellularLocation>
</comment>
<evidence type="ECO:0000256" key="4">
    <source>
        <dbReference type="ARBA" id="ARBA00022989"/>
    </source>
</evidence>
<evidence type="ECO:0000313" key="11">
    <source>
        <dbReference type="Proteomes" id="UP001295444"/>
    </source>
</evidence>
<feature type="transmembrane region" description="Helical" evidence="8">
    <location>
        <begin position="228"/>
        <end position="246"/>
    </location>
</feature>
<evidence type="ECO:0000259" key="9">
    <source>
        <dbReference type="PROSITE" id="PS51225"/>
    </source>
</evidence>
<evidence type="ECO:0000256" key="5">
    <source>
        <dbReference type="ARBA" id="ARBA00023136"/>
    </source>
</evidence>
<proteinExistence type="inferred from homology"/>
<keyword evidence="11" id="KW-1185">Reference proteome</keyword>
<comment type="similarity">
    <text evidence="6">Belongs to the MAL family.</text>
</comment>
<dbReference type="Proteomes" id="UP001295444">
    <property type="component" value="Chromosome 10"/>
</dbReference>